<dbReference type="AlphaFoldDB" id="D7BEB9"/>
<dbReference type="EMBL" id="CP002042">
    <property type="protein sequence ID" value="ADH64977.1"/>
    <property type="molecule type" value="Genomic_DNA"/>
</dbReference>
<protein>
    <submittedName>
        <fullName evidence="4">Peptidase</fullName>
    </submittedName>
</protein>
<name>D7BEB9_ALLS1</name>
<dbReference type="eggNOG" id="COG3212">
    <property type="taxonomic scope" value="Bacteria"/>
</dbReference>
<evidence type="ECO:0000256" key="1">
    <source>
        <dbReference type="SAM" id="MobiDB-lite"/>
    </source>
</evidence>
<dbReference type="Gene3D" id="3.10.450.40">
    <property type="match status" value="1"/>
</dbReference>
<feature type="compositionally biased region" description="Acidic residues" evidence="1">
    <location>
        <begin position="127"/>
        <end position="136"/>
    </location>
</feature>
<dbReference type="STRING" id="526227.Mesil_3151"/>
<evidence type="ECO:0000313" key="4">
    <source>
        <dbReference type="EMBL" id="ADH64977.1"/>
    </source>
</evidence>
<evidence type="ECO:0000259" key="3">
    <source>
        <dbReference type="Pfam" id="PF03413"/>
    </source>
</evidence>
<sequence>MKKYAKAILLAASALLGLVAFAQKGTQSGSQSPSYTGSLPVQENLSAQQYQAMAKVSMQDAIKAAQSALNTTATPTKVKLGVENGYLVWEVVIAGQEVKVDAGSGKVLHKEALGTVEENDGEGHDENDSESNDDNG</sequence>
<keyword evidence="2" id="KW-0732">Signal</keyword>
<gene>
    <name evidence="4" type="ordered locus">Mesil_3151</name>
</gene>
<dbReference type="Pfam" id="PF03413">
    <property type="entry name" value="PepSY"/>
    <property type="match status" value="1"/>
</dbReference>
<feature type="region of interest" description="Disordered" evidence="1">
    <location>
        <begin position="112"/>
        <end position="136"/>
    </location>
</feature>
<dbReference type="OrthoDB" id="33447at2"/>
<organism evidence="4 5">
    <name type="scientific">Allomeiothermus silvanus (strain ATCC 700542 / DSM 9946 / NBRC 106475 / NCIMB 13440 / VI-R2)</name>
    <name type="common">Thermus silvanus</name>
    <dbReference type="NCBI Taxonomy" id="526227"/>
    <lineage>
        <taxon>Bacteria</taxon>
        <taxon>Thermotogati</taxon>
        <taxon>Deinococcota</taxon>
        <taxon>Deinococci</taxon>
        <taxon>Thermales</taxon>
        <taxon>Thermaceae</taxon>
        <taxon>Allomeiothermus</taxon>
    </lineage>
</organism>
<feature type="chain" id="PRO_5003093110" evidence="2">
    <location>
        <begin position="23"/>
        <end position="136"/>
    </location>
</feature>
<reference evidence="4 5" key="1">
    <citation type="journal article" date="2010" name="Stand. Genomic Sci.">
        <title>Complete genome sequence of Meiothermus silvanus type strain (VI-R2).</title>
        <authorList>
            <person name="Sikorski J."/>
            <person name="Tindall B.J."/>
            <person name="Lowry S."/>
            <person name="Lucas S."/>
            <person name="Nolan M."/>
            <person name="Copeland A."/>
            <person name="Glavina Del Rio T."/>
            <person name="Tice H."/>
            <person name="Cheng J.F."/>
            <person name="Han C."/>
            <person name="Pitluck S."/>
            <person name="Liolios K."/>
            <person name="Ivanova N."/>
            <person name="Mavromatis K."/>
            <person name="Mikhailova N."/>
            <person name="Pati A."/>
            <person name="Goodwin L."/>
            <person name="Chen A."/>
            <person name="Palaniappan K."/>
            <person name="Land M."/>
            <person name="Hauser L."/>
            <person name="Chang Y.J."/>
            <person name="Jeffries C.D."/>
            <person name="Rohde M."/>
            <person name="Goker M."/>
            <person name="Woyke T."/>
            <person name="Bristow J."/>
            <person name="Eisen J.A."/>
            <person name="Markowitz V."/>
            <person name="Hugenholtz P."/>
            <person name="Kyrpides N.C."/>
            <person name="Klenk H.P."/>
            <person name="Lapidus A."/>
        </authorList>
    </citation>
    <scope>NUCLEOTIDE SEQUENCE [LARGE SCALE GENOMIC DNA]</scope>
    <source>
        <strain evidence="5">ATCC 700542 / DSM 9946 / VI-R2</strain>
    </source>
</reference>
<feature type="signal peptide" evidence="2">
    <location>
        <begin position="1"/>
        <end position="22"/>
    </location>
</feature>
<dbReference type="InterPro" id="IPR025711">
    <property type="entry name" value="PepSY"/>
</dbReference>
<dbReference type="KEGG" id="msv:Mesil_3151"/>
<proteinExistence type="predicted"/>
<feature type="domain" description="PepSY" evidence="3">
    <location>
        <begin position="55"/>
        <end position="108"/>
    </location>
</feature>
<dbReference type="Proteomes" id="UP000001916">
    <property type="component" value="Chromosome"/>
</dbReference>
<evidence type="ECO:0000313" key="5">
    <source>
        <dbReference type="Proteomes" id="UP000001916"/>
    </source>
</evidence>
<evidence type="ECO:0000256" key="2">
    <source>
        <dbReference type="SAM" id="SignalP"/>
    </source>
</evidence>
<accession>D7BEB9</accession>
<dbReference type="HOGENOM" id="CLU_101015_1_0_0"/>
<keyword evidence="5" id="KW-1185">Reference proteome</keyword>
<dbReference type="RefSeq" id="WP_013159505.1">
    <property type="nucleotide sequence ID" value="NC_014212.1"/>
</dbReference>